<dbReference type="SMART" id="SM00671">
    <property type="entry name" value="SEL1"/>
    <property type="match status" value="1"/>
</dbReference>
<dbReference type="OrthoDB" id="10427621at2759"/>
<dbReference type="InterPro" id="IPR011990">
    <property type="entry name" value="TPR-like_helical_dom_sf"/>
</dbReference>
<dbReference type="InterPro" id="IPR006597">
    <property type="entry name" value="Sel1-like"/>
</dbReference>
<dbReference type="EMBL" id="WTPW01002359">
    <property type="protein sequence ID" value="KAF0384976.1"/>
    <property type="molecule type" value="Genomic_DNA"/>
</dbReference>
<dbReference type="AlphaFoldDB" id="A0A8H3X0W6"/>
<dbReference type="Proteomes" id="UP000439903">
    <property type="component" value="Unassembled WGS sequence"/>
</dbReference>
<comment type="caution">
    <text evidence="1">The sequence shown here is derived from an EMBL/GenBank/DDBJ whole genome shotgun (WGS) entry which is preliminary data.</text>
</comment>
<proteinExistence type="predicted"/>
<evidence type="ECO:0000313" key="2">
    <source>
        <dbReference type="Proteomes" id="UP000439903"/>
    </source>
</evidence>
<dbReference type="SUPFAM" id="SSF81901">
    <property type="entry name" value="HCP-like"/>
    <property type="match status" value="1"/>
</dbReference>
<accession>A0A8H3X0W6</accession>
<sequence>MSNKPNNSFTKYSIKDITTSSQDVIQDSEEQINNDLQQSCLDIDRSQRFVESLGNIYNEGIKKRKNTKSILNLIDQFLIKNYQNPEEVIKLCLHDQTNPIIQLILGNFYYFGKWIEKDENKAFVHYQKSAELGNPGGMLQEL</sequence>
<keyword evidence="2" id="KW-1185">Reference proteome</keyword>
<protein>
    <submittedName>
        <fullName evidence="1">Uncharacterized protein</fullName>
    </submittedName>
</protein>
<dbReference type="Gene3D" id="1.25.40.10">
    <property type="entry name" value="Tetratricopeptide repeat domain"/>
    <property type="match status" value="1"/>
</dbReference>
<gene>
    <name evidence="1" type="ORF">F8M41_011520</name>
</gene>
<organism evidence="1 2">
    <name type="scientific">Gigaspora margarita</name>
    <dbReference type="NCBI Taxonomy" id="4874"/>
    <lineage>
        <taxon>Eukaryota</taxon>
        <taxon>Fungi</taxon>
        <taxon>Fungi incertae sedis</taxon>
        <taxon>Mucoromycota</taxon>
        <taxon>Glomeromycotina</taxon>
        <taxon>Glomeromycetes</taxon>
        <taxon>Diversisporales</taxon>
        <taxon>Gigasporaceae</taxon>
        <taxon>Gigaspora</taxon>
    </lineage>
</organism>
<dbReference type="Pfam" id="PF08238">
    <property type="entry name" value="Sel1"/>
    <property type="match status" value="1"/>
</dbReference>
<reference evidence="1 2" key="1">
    <citation type="journal article" date="2019" name="Environ. Microbiol.">
        <title>At the nexus of three kingdoms: the genome of the mycorrhizal fungus Gigaspora margarita provides insights into plant, endobacterial and fungal interactions.</title>
        <authorList>
            <person name="Venice F."/>
            <person name="Ghignone S."/>
            <person name="Salvioli di Fossalunga A."/>
            <person name="Amselem J."/>
            <person name="Novero M."/>
            <person name="Xianan X."/>
            <person name="Sedzielewska Toro K."/>
            <person name="Morin E."/>
            <person name="Lipzen A."/>
            <person name="Grigoriev I.V."/>
            <person name="Henrissat B."/>
            <person name="Martin F.M."/>
            <person name="Bonfante P."/>
        </authorList>
    </citation>
    <scope>NUCLEOTIDE SEQUENCE [LARGE SCALE GENOMIC DNA]</scope>
    <source>
        <strain evidence="1 2">BEG34</strain>
    </source>
</reference>
<evidence type="ECO:0000313" key="1">
    <source>
        <dbReference type="EMBL" id="KAF0384976.1"/>
    </source>
</evidence>
<name>A0A8H3X0W6_GIGMA</name>